<dbReference type="EMBL" id="CM045760">
    <property type="protein sequence ID" value="KAI8025897.1"/>
    <property type="molecule type" value="Genomic_DNA"/>
</dbReference>
<accession>A0ACC0IKH6</accession>
<reference evidence="1 2" key="1">
    <citation type="journal article" date="2022" name="Plant J.">
        <title>Chromosome-level genome of Camellia lanceoleosa provides a valuable resource for understanding genome evolution and self-incompatibility.</title>
        <authorList>
            <person name="Gong W."/>
            <person name="Xiao S."/>
            <person name="Wang L."/>
            <person name="Liao Z."/>
            <person name="Chang Y."/>
            <person name="Mo W."/>
            <person name="Hu G."/>
            <person name="Li W."/>
            <person name="Zhao G."/>
            <person name="Zhu H."/>
            <person name="Hu X."/>
            <person name="Ji K."/>
            <person name="Xiang X."/>
            <person name="Song Q."/>
            <person name="Yuan D."/>
            <person name="Jin S."/>
            <person name="Zhang L."/>
        </authorList>
    </citation>
    <scope>NUCLEOTIDE SEQUENCE [LARGE SCALE GENOMIC DNA]</scope>
    <source>
        <strain evidence="1">SQ_2022a</strain>
    </source>
</reference>
<dbReference type="Proteomes" id="UP001060215">
    <property type="component" value="Chromosome 3"/>
</dbReference>
<organism evidence="1 2">
    <name type="scientific">Camellia lanceoleosa</name>
    <dbReference type="NCBI Taxonomy" id="1840588"/>
    <lineage>
        <taxon>Eukaryota</taxon>
        <taxon>Viridiplantae</taxon>
        <taxon>Streptophyta</taxon>
        <taxon>Embryophyta</taxon>
        <taxon>Tracheophyta</taxon>
        <taxon>Spermatophyta</taxon>
        <taxon>Magnoliopsida</taxon>
        <taxon>eudicotyledons</taxon>
        <taxon>Gunneridae</taxon>
        <taxon>Pentapetalae</taxon>
        <taxon>asterids</taxon>
        <taxon>Ericales</taxon>
        <taxon>Theaceae</taxon>
        <taxon>Camellia</taxon>
    </lineage>
</organism>
<proteinExistence type="predicted"/>
<name>A0ACC0IKH6_9ERIC</name>
<evidence type="ECO:0000313" key="2">
    <source>
        <dbReference type="Proteomes" id="UP001060215"/>
    </source>
</evidence>
<gene>
    <name evidence="1" type="ORF">LOK49_LG02G01661</name>
</gene>
<keyword evidence="2" id="KW-1185">Reference proteome</keyword>
<comment type="caution">
    <text evidence="1">The sequence shown here is derived from an EMBL/GenBank/DDBJ whole genome shotgun (WGS) entry which is preliminary data.</text>
</comment>
<protein>
    <submittedName>
        <fullName evidence="1">Uncharacterized protein</fullName>
    </submittedName>
</protein>
<sequence length="118" mass="13450">MNKISMLTSSAVMALPLAVNLWLLQLGMYVSLQPHMQADQVRGLSLREIGGGFPKHHCAPSLHFACYTVAKPLTMVQKMQNIKRLRGHRDAVYCVALARWISYFSFAWTYRSCYCHCI</sequence>
<evidence type="ECO:0000313" key="1">
    <source>
        <dbReference type="EMBL" id="KAI8025897.1"/>
    </source>
</evidence>